<evidence type="ECO:0000259" key="1">
    <source>
        <dbReference type="Pfam" id="PF05699"/>
    </source>
</evidence>
<dbReference type="HOGENOM" id="CLU_006175_6_1_1"/>
<accession>D7L762</accession>
<dbReference type="PANTHER" id="PTHR45749">
    <property type="match status" value="1"/>
</dbReference>
<reference evidence="3" key="1">
    <citation type="journal article" date="2011" name="Nat. Genet.">
        <title>The Arabidopsis lyrata genome sequence and the basis of rapid genome size change.</title>
        <authorList>
            <person name="Hu T.T."/>
            <person name="Pattyn P."/>
            <person name="Bakker E.G."/>
            <person name="Cao J."/>
            <person name="Cheng J.-F."/>
            <person name="Clark R.M."/>
            <person name="Fahlgren N."/>
            <person name="Fawcett J.A."/>
            <person name="Grimwood J."/>
            <person name="Gundlach H."/>
            <person name="Haberer G."/>
            <person name="Hollister J.D."/>
            <person name="Ossowski S."/>
            <person name="Ottilar R.P."/>
            <person name="Salamov A.A."/>
            <person name="Schneeberger K."/>
            <person name="Spannagl M."/>
            <person name="Wang X."/>
            <person name="Yang L."/>
            <person name="Nasrallah M.E."/>
            <person name="Bergelson J."/>
            <person name="Carrington J.C."/>
            <person name="Gaut B.S."/>
            <person name="Schmutz J."/>
            <person name="Mayer K.F.X."/>
            <person name="Van de Peer Y."/>
            <person name="Grigoriev I.V."/>
            <person name="Nordborg M."/>
            <person name="Weigel D."/>
            <person name="Guo Y.-L."/>
        </authorList>
    </citation>
    <scope>NUCLEOTIDE SEQUENCE [LARGE SCALE GENOMIC DNA]</scope>
    <source>
        <strain evidence="3">cv. MN47</strain>
    </source>
</reference>
<evidence type="ECO:0000313" key="2">
    <source>
        <dbReference type="EMBL" id="EFH58833.1"/>
    </source>
</evidence>
<dbReference type="InterPro" id="IPR008906">
    <property type="entry name" value="HATC_C_dom"/>
</dbReference>
<dbReference type="AlphaFoldDB" id="D7L762"/>
<dbReference type="eggNOG" id="ENOG502QPQD">
    <property type="taxonomic scope" value="Eukaryota"/>
</dbReference>
<dbReference type="Proteomes" id="UP000008694">
    <property type="component" value="Unassembled WGS sequence"/>
</dbReference>
<dbReference type="Pfam" id="PF05699">
    <property type="entry name" value="Dimer_Tnp_hAT"/>
    <property type="match status" value="1"/>
</dbReference>
<dbReference type="PANTHER" id="PTHR45749:SF35">
    <property type="entry name" value="AC-LIKE TRANSPOSASE-RELATED"/>
    <property type="match status" value="1"/>
</dbReference>
<name>D7L762_ARALL</name>
<dbReference type="STRING" id="81972.D7L762"/>
<feature type="domain" description="HAT C-terminal dimerisation" evidence="1">
    <location>
        <begin position="59"/>
        <end position="120"/>
    </location>
</feature>
<keyword evidence="3" id="KW-1185">Reference proteome</keyword>
<dbReference type="EMBL" id="GL348715">
    <property type="protein sequence ID" value="EFH58833.1"/>
    <property type="molecule type" value="Genomic_DNA"/>
</dbReference>
<dbReference type="Gramene" id="fgenesh1_pm.C_scaffold_3000683">
    <property type="protein sequence ID" value="fgenesh1_pm.C_scaffold_3000683"/>
    <property type="gene ID" value="fgenesh1_pm.C_scaffold_3000683"/>
</dbReference>
<protein>
    <recommendedName>
        <fullName evidence="1">HAT C-terminal dimerisation domain-containing protein</fullName>
    </recommendedName>
</protein>
<sequence length="160" mass="18324">MAISSVKNRFEQMMTFKSVFGFLFDSLKLKSLDESELKEHCINFHKTFSHDNVSDVDFNDFFSELKVLQMCLSQVSMTPSEVLEFVENVGCYPNVSIAYRILLTTPVTVASAERSFSKLKLNGLAILCIEKSLLESIDFETVIHEFASTRARQNRFFIPK</sequence>
<evidence type="ECO:0000313" key="3">
    <source>
        <dbReference type="Proteomes" id="UP000008694"/>
    </source>
</evidence>
<proteinExistence type="predicted"/>
<dbReference type="GO" id="GO:0046983">
    <property type="term" value="F:protein dimerization activity"/>
    <property type="evidence" value="ECO:0007669"/>
    <property type="project" value="InterPro"/>
</dbReference>
<gene>
    <name evidence="2" type="ORF">ARALYDRAFT_317667</name>
</gene>
<organism evidence="3">
    <name type="scientific">Arabidopsis lyrata subsp. lyrata</name>
    <name type="common">Lyre-leaved rock-cress</name>
    <dbReference type="NCBI Taxonomy" id="81972"/>
    <lineage>
        <taxon>Eukaryota</taxon>
        <taxon>Viridiplantae</taxon>
        <taxon>Streptophyta</taxon>
        <taxon>Embryophyta</taxon>
        <taxon>Tracheophyta</taxon>
        <taxon>Spermatophyta</taxon>
        <taxon>Magnoliopsida</taxon>
        <taxon>eudicotyledons</taxon>
        <taxon>Gunneridae</taxon>
        <taxon>Pentapetalae</taxon>
        <taxon>rosids</taxon>
        <taxon>malvids</taxon>
        <taxon>Brassicales</taxon>
        <taxon>Brassicaceae</taxon>
        <taxon>Camelineae</taxon>
        <taxon>Arabidopsis</taxon>
    </lineage>
</organism>